<feature type="binding site" evidence="6">
    <location>
        <position position="407"/>
    </location>
    <ligand>
        <name>Na(+)</name>
        <dbReference type="ChEBI" id="CHEBI:29101"/>
        <label>1</label>
    </ligand>
</feature>
<dbReference type="GO" id="GO:0005886">
    <property type="term" value="C:plasma membrane"/>
    <property type="evidence" value="ECO:0007669"/>
    <property type="project" value="TreeGrafter"/>
</dbReference>
<comment type="similarity">
    <text evidence="8">Belongs to the sodium:neurotransmitter symporter (SNF) (TC 2.A.22) family.</text>
</comment>
<feature type="transmembrane region" description="Helical" evidence="9">
    <location>
        <begin position="606"/>
        <end position="628"/>
    </location>
</feature>
<evidence type="ECO:0000256" key="1">
    <source>
        <dbReference type="ARBA" id="ARBA00004141"/>
    </source>
</evidence>
<feature type="binding site" evidence="6">
    <location>
        <position position="133"/>
    </location>
    <ligand>
        <name>Na(+)</name>
        <dbReference type="ChEBI" id="CHEBI:29101"/>
        <label>1</label>
    </ligand>
</feature>
<dbReference type="SUPFAM" id="SSF161070">
    <property type="entry name" value="SNF-like"/>
    <property type="match status" value="1"/>
</dbReference>
<keyword evidence="8" id="KW-0769">Symport</keyword>
<reference evidence="11" key="1">
    <citation type="submission" date="2025-08" db="UniProtKB">
        <authorList>
            <consortium name="RefSeq"/>
        </authorList>
    </citation>
    <scope>IDENTIFICATION</scope>
</reference>
<evidence type="ECO:0000256" key="8">
    <source>
        <dbReference type="RuleBase" id="RU003732"/>
    </source>
</evidence>
<dbReference type="AlphaFoldDB" id="A0A7E6FNH7"/>
<feature type="transmembrane region" description="Helical" evidence="9">
    <location>
        <begin position="322"/>
        <end position="341"/>
    </location>
</feature>
<evidence type="ECO:0000256" key="6">
    <source>
        <dbReference type="PIRSR" id="PIRSR600175-1"/>
    </source>
</evidence>
<keyword evidence="10" id="KW-1185">Reference proteome</keyword>
<feature type="transmembrane region" description="Helical" evidence="9">
    <location>
        <begin position="565"/>
        <end position="586"/>
    </location>
</feature>
<feature type="transmembrane region" description="Helical" evidence="9">
    <location>
        <begin position="648"/>
        <end position="668"/>
    </location>
</feature>
<feature type="transmembrane region" description="Helical" evidence="9">
    <location>
        <begin position="120"/>
        <end position="138"/>
    </location>
</feature>
<keyword evidence="5 9" id="KW-0472">Membrane</keyword>
<dbReference type="RefSeq" id="XP_036369246.1">
    <property type="nucleotide sequence ID" value="XM_036513353.1"/>
</dbReference>
<evidence type="ECO:0000313" key="10">
    <source>
        <dbReference type="Proteomes" id="UP000515154"/>
    </source>
</evidence>
<evidence type="ECO:0000256" key="3">
    <source>
        <dbReference type="ARBA" id="ARBA00022692"/>
    </source>
</evidence>
<keyword evidence="6" id="KW-0915">Sodium</keyword>
<feature type="transmembrane region" description="Helical" evidence="9">
    <location>
        <begin position="492"/>
        <end position="513"/>
    </location>
</feature>
<evidence type="ECO:0000256" key="2">
    <source>
        <dbReference type="ARBA" id="ARBA00022448"/>
    </source>
</evidence>
<feature type="transmembrane region" description="Helical" evidence="9">
    <location>
        <begin position="433"/>
        <end position="457"/>
    </location>
</feature>
<dbReference type="GO" id="GO:0089718">
    <property type="term" value="P:amino acid import across plasma membrane"/>
    <property type="evidence" value="ECO:0007669"/>
    <property type="project" value="TreeGrafter"/>
</dbReference>
<dbReference type="Proteomes" id="UP000515154">
    <property type="component" value="Linkage group LG25"/>
</dbReference>
<comment type="subcellular location">
    <subcellularLocation>
        <location evidence="1">Membrane</location>
        <topology evidence="1">Multi-pass membrane protein</topology>
    </subcellularLocation>
</comment>
<keyword evidence="6" id="KW-0479">Metal-binding</keyword>
<dbReference type="InterPro" id="IPR000175">
    <property type="entry name" value="Na/ntran_symport"/>
</dbReference>
<feature type="transmembrane region" description="Helical" evidence="9">
    <location>
        <begin position="397"/>
        <end position="421"/>
    </location>
</feature>
<feature type="binding site" evidence="6">
    <location>
        <position position="439"/>
    </location>
    <ligand>
        <name>Na(+)</name>
        <dbReference type="ChEBI" id="CHEBI:29101"/>
        <label>1</label>
    </ligand>
</feature>
<evidence type="ECO:0000256" key="7">
    <source>
        <dbReference type="PIRSR" id="PIRSR600175-2"/>
    </source>
</evidence>
<name>A0A7E6FNH7_9MOLL</name>
<feature type="disulfide bond" evidence="7">
    <location>
        <begin position="234"/>
        <end position="243"/>
    </location>
</feature>
<evidence type="ECO:0000256" key="5">
    <source>
        <dbReference type="ARBA" id="ARBA00023136"/>
    </source>
</evidence>
<dbReference type="PROSITE" id="PS00610">
    <property type="entry name" value="NA_NEUROTRAN_SYMP_1"/>
    <property type="match status" value="1"/>
</dbReference>
<dbReference type="KEGG" id="osn:115224310"/>
<feature type="binding site" evidence="6">
    <location>
        <position position="507"/>
    </location>
    <ligand>
        <name>Na(+)</name>
        <dbReference type="ChEBI" id="CHEBI:29101"/>
        <label>1</label>
    </ligand>
</feature>
<keyword evidence="4 9" id="KW-1133">Transmembrane helix</keyword>
<dbReference type="GO" id="GO:0005283">
    <property type="term" value="F:amino acid:sodium symporter activity"/>
    <property type="evidence" value="ECO:0007669"/>
    <property type="project" value="TreeGrafter"/>
</dbReference>
<feature type="binding site" evidence="6">
    <location>
        <position position="508"/>
    </location>
    <ligand>
        <name>Na(+)</name>
        <dbReference type="ChEBI" id="CHEBI:29101"/>
        <label>1</label>
    </ligand>
</feature>
<dbReference type="PROSITE" id="PS50267">
    <property type="entry name" value="NA_NEUROTRAN_SYMP_3"/>
    <property type="match status" value="1"/>
</dbReference>
<evidence type="ECO:0000256" key="9">
    <source>
        <dbReference type="SAM" id="Phobius"/>
    </source>
</evidence>
<keyword evidence="3 8" id="KW-0812">Transmembrane</keyword>
<feature type="transmembrane region" description="Helical" evidence="9">
    <location>
        <begin position="353"/>
        <end position="377"/>
    </location>
</feature>
<keyword evidence="7" id="KW-1015">Disulfide bond</keyword>
<accession>A0A7E6FNH7</accession>
<gene>
    <name evidence="11" type="primary">LOC115224310</name>
</gene>
<feature type="binding site" evidence="6">
    <location>
        <position position="129"/>
    </location>
    <ligand>
        <name>Na(+)</name>
        <dbReference type="ChEBI" id="CHEBI:29101"/>
        <label>1</label>
    </ligand>
</feature>
<dbReference type="InterPro" id="IPR037272">
    <property type="entry name" value="SNS_sf"/>
</dbReference>
<dbReference type="PRINTS" id="PR00176">
    <property type="entry name" value="NANEUSMPORT"/>
</dbReference>
<evidence type="ECO:0000256" key="4">
    <source>
        <dbReference type="ARBA" id="ARBA00022989"/>
    </source>
</evidence>
<dbReference type="PANTHER" id="PTHR11616:SF241">
    <property type="entry name" value="SODIUM- AND CHLORIDE-DEPENDENT GLYCINE TRANSPORTER 2"/>
    <property type="match status" value="1"/>
</dbReference>
<feature type="transmembrane region" description="Helical" evidence="9">
    <location>
        <begin position="534"/>
        <end position="559"/>
    </location>
</feature>
<proteinExistence type="inferred from homology"/>
<keyword evidence="2 8" id="KW-0813">Transport</keyword>
<evidence type="ECO:0000313" key="11">
    <source>
        <dbReference type="RefSeq" id="XP_036369246.1"/>
    </source>
</evidence>
<feature type="transmembrane region" description="Helical" evidence="9">
    <location>
        <begin position="150"/>
        <end position="171"/>
    </location>
</feature>
<organism evidence="10 11">
    <name type="scientific">Octopus sinensis</name>
    <name type="common">East Asian common octopus</name>
    <dbReference type="NCBI Taxonomy" id="2607531"/>
    <lineage>
        <taxon>Eukaryota</taxon>
        <taxon>Metazoa</taxon>
        <taxon>Spiralia</taxon>
        <taxon>Lophotrochozoa</taxon>
        <taxon>Mollusca</taxon>
        <taxon>Cephalopoda</taxon>
        <taxon>Coleoidea</taxon>
        <taxon>Octopodiformes</taxon>
        <taxon>Octopoda</taxon>
        <taxon>Incirrata</taxon>
        <taxon>Octopodidae</taxon>
        <taxon>Octopus</taxon>
    </lineage>
</organism>
<feature type="binding site" evidence="6">
    <location>
        <position position="504"/>
    </location>
    <ligand>
        <name>Na(+)</name>
        <dbReference type="ChEBI" id="CHEBI:29101"/>
        <label>1</label>
    </ligand>
</feature>
<feature type="transmembrane region" description="Helical" evidence="9">
    <location>
        <begin position="192"/>
        <end position="216"/>
    </location>
</feature>
<feature type="binding site" evidence="6">
    <location>
        <position position="128"/>
    </location>
    <ligand>
        <name>Na(+)</name>
        <dbReference type="ChEBI" id="CHEBI:29101"/>
        <label>1</label>
    </ligand>
</feature>
<dbReference type="GO" id="GO:0046872">
    <property type="term" value="F:metal ion binding"/>
    <property type="evidence" value="ECO:0007669"/>
    <property type="project" value="UniProtKB-KW"/>
</dbReference>
<feature type="binding site" evidence="6">
    <location>
        <position position="126"/>
    </location>
    <ligand>
        <name>Na(+)</name>
        <dbReference type="ChEBI" id="CHEBI:29101"/>
        <label>1</label>
    </ligand>
</feature>
<sequence>MDSVSHDSEKEKTYDPLSKLVCCSLKKKGLDGPDTTLCFLVDQNDYEKFQRSEGKYDRLSLNLVDDDAEETASRLASELSKIFSMDEAPQSSPGLMHKFFYYFYAKGAIAREQWGHKVEFILSLVGYAVGLGNIWRFPYLAYENGGGAFLIPYAIMLFIAGLPLFFLELCFGQFSSLGSVTIWKISPAFKGVGFSMALVSLMVSIYYNVIIMYSVYYMMVSFVSLDTKLPWSTCNNTWNTNRCTLSKPNYAILNETEKVKAVLPYTNLTCLAEKQQNEIFNYTQIINQTDCAIKSSLPAQEYWDFVMLRINESSGIGDLGTVSLKNILALLITWIIIYLCLRGGVKSSGKVVYFTATFPYLMLVILLIRGLTLPGYYKGIEFYIIPKWERLLDVKVWSRAATQIFYSLGPAFGSLITMSSYNKFENNCYRDAIFVALVNCGTSVFGGFVVFSMVGYMSEITNMPVDEIPIGGAGLVFIAYPEGLSRMPVSPLWNFLFFFMIFTLGLDSQFAMMECVISSIVDEFPHKLRAKKGLVTAGCCFVAFLLGIPCVTVGGMYVLTLMDNYTASYGLICICLTELIAINWVYGFKNFCMDIEMMLGFQPGIYWKACWVVITPIALVFILIMSAVGNVRASYQDYFFEDWAQGVGWALVGLPIVLILVTGIYQFFKFGRSFKKVFGHTDDWGPGLNENRTGRYQPISVSDANLPDYLKAVEKPSRPDDVVVTKF</sequence>
<dbReference type="Pfam" id="PF00209">
    <property type="entry name" value="SNF"/>
    <property type="match status" value="1"/>
</dbReference>
<dbReference type="PANTHER" id="PTHR11616">
    <property type="entry name" value="SODIUM/CHLORIDE DEPENDENT TRANSPORTER"/>
    <property type="match status" value="1"/>
</dbReference>
<protein>
    <recommendedName>
        <fullName evidence="8">Transporter</fullName>
    </recommendedName>
</protein>